<comment type="catalytic activity">
    <reaction evidence="7">
        <text>L-glutamyl-tRNA(Gln) + L-glutamine + ATP + H2O = L-glutaminyl-tRNA(Gln) + L-glutamate + ADP + phosphate + H(+)</text>
        <dbReference type="Rhea" id="RHEA:17521"/>
        <dbReference type="Rhea" id="RHEA-COMP:9681"/>
        <dbReference type="Rhea" id="RHEA-COMP:9684"/>
        <dbReference type="ChEBI" id="CHEBI:15377"/>
        <dbReference type="ChEBI" id="CHEBI:15378"/>
        <dbReference type="ChEBI" id="CHEBI:29985"/>
        <dbReference type="ChEBI" id="CHEBI:30616"/>
        <dbReference type="ChEBI" id="CHEBI:43474"/>
        <dbReference type="ChEBI" id="CHEBI:58359"/>
        <dbReference type="ChEBI" id="CHEBI:78520"/>
        <dbReference type="ChEBI" id="CHEBI:78521"/>
        <dbReference type="ChEBI" id="CHEBI:456216"/>
    </reaction>
</comment>
<evidence type="ECO:0000313" key="9">
    <source>
        <dbReference type="EMBL" id="GMG40212.1"/>
    </source>
</evidence>
<dbReference type="GO" id="GO:0030956">
    <property type="term" value="C:glutamyl-tRNA(Gln) amidotransferase complex"/>
    <property type="evidence" value="ECO:0007669"/>
    <property type="project" value="TreeGrafter"/>
</dbReference>
<organism evidence="9 10">
    <name type="scientific">Ambrosiozyma monospora</name>
    <name type="common">Yeast</name>
    <name type="synonym">Endomycopsis monosporus</name>
    <dbReference type="NCBI Taxonomy" id="43982"/>
    <lineage>
        <taxon>Eukaryota</taxon>
        <taxon>Fungi</taxon>
        <taxon>Dikarya</taxon>
        <taxon>Ascomycota</taxon>
        <taxon>Saccharomycotina</taxon>
        <taxon>Pichiomycetes</taxon>
        <taxon>Pichiales</taxon>
        <taxon>Pichiaceae</taxon>
        <taxon>Ambrosiozyma</taxon>
    </lineage>
</organism>
<dbReference type="InterPro" id="IPR003789">
    <property type="entry name" value="Asn/Gln_tRNA_amidoTrase-B-like"/>
</dbReference>
<evidence type="ECO:0000259" key="8">
    <source>
        <dbReference type="Pfam" id="PF02934"/>
    </source>
</evidence>
<evidence type="ECO:0000313" key="10">
    <source>
        <dbReference type="Proteomes" id="UP001165063"/>
    </source>
</evidence>
<dbReference type="Pfam" id="PF02934">
    <property type="entry name" value="GatB_N"/>
    <property type="match status" value="1"/>
</dbReference>
<dbReference type="InterPro" id="IPR006075">
    <property type="entry name" value="Asn/Gln-tRNA_Trfase_suB/E_cat"/>
</dbReference>
<dbReference type="OrthoDB" id="1722066at2759"/>
<accession>A0A9W6Z3C7</accession>
<dbReference type="GO" id="GO:0005739">
    <property type="term" value="C:mitochondrion"/>
    <property type="evidence" value="ECO:0007669"/>
    <property type="project" value="TreeGrafter"/>
</dbReference>
<gene>
    <name evidence="9" type="ORF">Amon01_000598500</name>
</gene>
<dbReference type="SUPFAM" id="SSF89095">
    <property type="entry name" value="GatB/YqeY motif"/>
    <property type="match status" value="1"/>
</dbReference>
<comment type="similarity">
    <text evidence="1">Belongs to the GatB/GatE family. GatB subfamily.</text>
</comment>
<dbReference type="AlphaFoldDB" id="A0A9W6Z3C7"/>
<dbReference type="GO" id="GO:0050567">
    <property type="term" value="F:glutaminyl-tRNA synthase (glutamine-hydrolyzing) activity"/>
    <property type="evidence" value="ECO:0007669"/>
    <property type="project" value="TreeGrafter"/>
</dbReference>
<keyword evidence="4" id="KW-0067">ATP-binding</keyword>
<dbReference type="NCBIfam" id="NF004012">
    <property type="entry name" value="PRK05477.1-2"/>
    <property type="match status" value="1"/>
</dbReference>
<evidence type="ECO:0000256" key="7">
    <source>
        <dbReference type="ARBA" id="ARBA00047913"/>
    </source>
</evidence>
<keyword evidence="6" id="KW-0496">Mitochondrion</keyword>
<dbReference type="PANTHER" id="PTHR11659">
    <property type="entry name" value="GLUTAMYL-TRNA GLN AMIDOTRANSFERASE SUBUNIT B MITOCHONDRIAL AND PROKARYOTIC PET112-RELATED"/>
    <property type="match status" value="1"/>
</dbReference>
<evidence type="ECO:0000256" key="6">
    <source>
        <dbReference type="ARBA" id="ARBA00023128"/>
    </source>
</evidence>
<sequence length="383" mass="43916">MSRIQRQLKVGLEIHTQLKTRRKLFSNSHNNTSILSTKPNSQTSFFDVSLPGTQPKLNKEPLLCALKTAIALNCDVKPVCSFDRKHYFYGDQPLGYQITQHYHPIAKDGHVTLTKKFDGLPNDKTIGIEQLQIEQDTGRSLYRLDGISNIDFNRSNIPLVEMVTAPDFENVEEVRAFIKKFQHMLINLDVCTGELETGSIRVDVNVSIDKHARIEIKNLPTTSAIINAIRYEYKRQCKIVNDGGKIDSIETRGWDGKTTYKLRSKEDSIDYRYMPDPELPLVKLNLNDIIPKVKANMPVSIETKMTELIDGEYKLKLRDANVLMNDPELLAYYKTFYDKCKQQGLENPINWVVHELMGSLTKSDMSFNKDILNIDTFKINKLN</sequence>
<protein>
    <submittedName>
        <fullName evidence="9">Unnamed protein product</fullName>
    </submittedName>
</protein>
<dbReference type="InterPro" id="IPR004413">
    <property type="entry name" value="GatB"/>
</dbReference>
<reference evidence="9" key="1">
    <citation type="submission" date="2023-04" db="EMBL/GenBank/DDBJ databases">
        <title>Ambrosiozyma monospora NBRC 1965.</title>
        <authorList>
            <person name="Ichikawa N."/>
            <person name="Sato H."/>
            <person name="Tonouchi N."/>
        </authorList>
    </citation>
    <scope>NUCLEOTIDE SEQUENCE</scope>
    <source>
        <strain evidence="9">NBRC 1965</strain>
    </source>
</reference>
<dbReference type="Proteomes" id="UP001165063">
    <property type="component" value="Unassembled WGS sequence"/>
</dbReference>
<dbReference type="GO" id="GO:0070681">
    <property type="term" value="P:glutaminyl-tRNAGln biosynthesis via transamidation"/>
    <property type="evidence" value="ECO:0007669"/>
    <property type="project" value="TreeGrafter"/>
</dbReference>
<proteinExistence type="inferred from homology"/>
<keyword evidence="2" id="KW-0436">Ligase</keyword>
<keyword evidence="5" id="KW-0648">Protein biosynthesis</keyword>
<dbReference type="EMBL" id="BSXU01003592">
    <property type="protein sequence ID" value="GMG40212.1"/>
    <property type="molecule type" value="Genomic_DNA"/>
</dbReference>
<evidence type="ECO:0000256" key="1">
    <source>
        <dbReference type="ARBA" id="ARBA00005306"/>
    </source>
</evidence>
<evidence type="ECO:0000256" key="4">
    <source>
        <dbReference type="ARBA" id="ARBA00022840"/>
    </source>
</evidence>
<name>A0A9W6Z3C7_AMBMO</name>
<dbReference type="InterPro" id="IPR014746">
    <property type="entry name" value="Gln_synth/guanido_kin_cat_dom"/>
</dbReference>
<keyword evidence="3" id="KW-0547">Nucleotide-binding</keyword>
<dbReference type="GO" id="GO:0005524">
    <property type="term" value="F:ATP binding"/>
    <property type="evidence" value="ECO:0007669"/>
    <property type="project" value="UniProtKB-KW"/>
</dbReference>
<evidence type="ECO:0000256" key="5">
    <source>
        <dbReference type="ARBA" id="ARBA00022917"/>
    </source>
</evidence>
<dbReference type="InterPro" id="IPR017958">
    <property type="entry name" value="Gln-tRNA_amidoTrfase_suB_CS"/>
</dbReference>
<dbReference type="NCBIfam" id="TIGR00133">
    <property type="entry name" value="gatB"/>
    <property type="match status" value="1"/>
</dbReference>
<dbReference type="SUPFAM" id="SSF55931">
    <property type="entry name" value="Glutamine synthetase/guanido kinase"/>
    <property type="match status" value="1"/>
</dbReference>
<keyword evidence="10" id="KW-1185">Reference proteome</keyword>
<evidence type="ECO:0000256" key="2">
    <source>
        <dbReference type="ARBA" id="ARBA00022598"/>
    </source>
</evidence>
<comment type="caution">
    <text evidence="9">The sequence shown here is derived from an EMBL/GenBank/DDBJ whole genome shotgun (WGS) entry which is preliminary data.</text>
</comment>
<dbReference type="GO" id="GO:0032543">
    <property type="term" value="P:mitochondrial translation"/>
    <property type="evidence" value="ECO:0007669"/>
    <property type="project" value="TreeGrafter"/>
</dbReference>
<dbReference type="PANTHER" id="PTHR11659:SF0">
    <property type="entry name" value="GLUTAMYL-TRNA(GLN) AMIDOTRANSFERASE SUBUNIT B, MITOCHONDRIAL"/>
    <property type="match status" value="1"/>
</dbReference>
<dbReference type="InterPro" id="IPR017959">
    <property type="entry name" value="Asn/Gln-tRNA_amidoTrfase_suB/E"/>
</dbReference>
<feature type="domain" description="Aspartyl/Glutamyl-tRNA(Gln) amidotransferase subunit B/E catalytic" evidence="8">
    <location>
        <begin position="9"/>
        <end position="285"/>
    </location>
</feature>
<evidence type="ECO:0000256" key="3">
    <source>
        <dbReference type="ARBA" id="ARBA00022741"/>
    </source>
</evidence>
<dbReference type="PROSITE" id="PS01234">
    <property type="entry name" value="GATB"/>
    <property type="match status" value="1"/>
</dbReference>